<dbReference type="GO" id="GO:0003700">
    <property type="term" value="F:DNA-binding transcription factor activity"/>
    <property type="evidence" value="ECO:0007669"/>
    <property type="project" value="InterPro"/>
</dbReference>
<dbReference type="SUPFAM" id="SSF46955">
    <property type="entry name" value="Putative DNA-binding domain"/>
    <property type="match status" value="1"/>
</dbReference>
<dbReference type="PROSITE" id="PS50937">
    <property type="entry name" value="HTH_MERR_2"/>
    <property type="match status" value="1"/>
</dbReference>
<gene>
    <name evidence="3" type="ORF">D174_19855</name>
</gene>
<proteinExistence type="predicted"/>
<evidence type="ECO:0000313" key="3">
    <source>
        <dbReference type="EMBL" id="AHC26669.1"/>
    </source>
</evidence>
<dbReference type="InterPro" id="IPR009061">
    <property type="entry name" value="DNA-bd_dom_put_sf"/>
</dbReference>
<keyword evidence="1" id="KW-0238">DNA-binding</keyword>
<dbReference type="Pfam" id="PF13411">
    <property type="entry name" value="MerR_1"/>
    <property type="match status" value="1"/>
</dbReference>
<organism evidence="3 4">
    <name type="scientific">Mycolicibacterium neoaurum VKM Ac-1815D</name>
    <dbReference type="NCBI Taxonomy" id="700508"/>
    <lineage>
        <taxon>Bacteria</taxon>
        <taxon>Bacillati</taxon>
        <taxon>Actinomycetota</taxon>
        <taxon>Actinomycetes</taxon>
        <taxon>Mycobacteriales</taxon>
        <taxon>Mycobacteriaceae</taxon>
        <taxon>Mycolicibacterium</taxon>
    </lineage>
</organism>
<name>V5XGZ7_MYCNE</name>
<accession>V5XGZ7</accession>
<reference evidence="3 4" key="1">
    <citation type="journal article" date="2014" name="Genome Announc.">
        <title>Complete Genome Sequence of Sterol-Transforming Mycobacterium neoaurum Strain VKM Ac-1815D.</title>
        <authorList>
            <person name="Shtratnikova V.Y."/>
            <person name="Bragin E.Y."/>
            <person name="Dovbnya D.V."/>
            <person name="Pekov Y.A."/>
            <person name="Schelkunov M.I."/>
            <person name="Strizhov N."/>
            <person name="Ivashina T.V."/>
            <person name="Ashapkin V.V."/>
            <person name="Donova M.V."/>
        </authorList>
    </citation>
    <scope>NUCLEOTIDE SEQUENCE [LARGE SCALE GENOMIC DNA]</scope>
    <source>
        <strain evidence="3 4">VKM Ac-1815D</strain>
    </source>
</reference>
<dbReference type="GeneID" id="96993030"/>
<sequence length="179" mass="18813">MTSTEYRLHDLARASGVSARNIRAYRERGLLDPPRRVGRAAFYDAAHLGQLQTIDRLLARGFTSAHIAEFFETVRAGGDVGDVLGLDAAILGPRQPMGGAHRDPREYAEGASAISEAIRDGVDSLAAEAVAAWRAAAPGVVGPEDLVGLVAGRVERVMCGLVSEAAPVASGRGPKLTDQ</sequence>
<dbReference type="PANTHER" id="PTHR30204">
    <property type="entry name" value="REDOX-CYCLING DRUG-SENSING TRANSCRIPTIONAL ACTIVATOR SOXR"/>
    <property type="match status" value="1"/>
</dbReference>
<feature type="domain" description="HTH merR-type" evidence="2">
    <location>
        <begin position="5"/>
        <end position="73"/>
    </location>
</feature>
<dbReference type="AlphaFoldDB" id="V5XGZ7"/>
<evidence type="ECO:0000259" key="2">
    <source>
        <dbReference type="PROSITE" id="PS50937"/>
    </source>
</evidence>
<dbReference type="InterPro" id="IPR000551">
    <property type="entry name" value="MerR-type_HTH_dom"/>
</dbReference>
<dbReference type="PANTHER" id="PTHR30204:SF93">
    <property type="entry name" value="HTH MERR-TYPE DOMAIN-CONTAINING PROTEIN"/>
    <property type="match status" value="1"/>
</dbReference>
<dbReference type="EMBL" id="CP006936">
    <property type="protein sequence ID" value="AHC26669.1"/>
    <property type="molecule type" value="Genomic_DNA"/>
</dbReference>
<dbReference type="RefSeq" id="WP_019511612.1">
    <property type="nucleotide sequence ID" value="NC_023036.2"/>
</dbReference>
<dbReference type="InterPro" id="IPR047057">
    <property type="entry name" value="MerR_fam"/>
</dbReference>
<evidence type="ECO:0000313" key="4">
    <source>
        <dbReference type="Proteomes" id="UP000018763"/>
    </source>
</evidence>
<protein>
    <submittedName>
        <fullName evidence="3">MerR family transcriptional regulator</fullName>
    </submittedName>
</protein>
<dbReference type="Gene3D" id="1.10.1660.10">
    <property type="match status" value="1"/>
</dbReference>
<evidence type="ECO:0000256" key="1">
    <source>
        <dbReference type="ARBA" id="ARBA00023125"/>
    </source>
</evidence>
<dbReference type="GO" id="GO:0003677">
    <property type="term" value="F:DNA binding"/>
    <property type="evidence" value="ECO:0007669"/>
    <property type="project" value="UniProtKB-KW"/>
</dbReference>
<dbReference type="Proteomes" id="UP000018763">
    <property type="component" value="Chromosome"/>
</dbReference>
<keyword evidence="4" id="KW-1185">Reference proteome</keyword>
<dbReference type="SMART" id="SM00422">
    <property type="entry name" value="HTH_MERR"/>
    <property type="match status" value="1"/>
</dbReference>